<proteinExistence type="predicted"/>
<gene>
    <name evidence="1" type="ORF">METZ01_LOCUS122834</name>
</gene>
<sequence>MSADFNPQFSKLGEILVHNGKATEGGINEALVQQKTTNDKIGVTLIEMGMIEEDDFSTAYSQQ</sequence>
<dbReference type="EMBL" id="UINC01016891">
    <property type="protein sequence ID" value="SVA69980.1"/>
    <property type="molecule type" value="Genomic_DNA"/>
</dbReference>
<feature type="non-terminal residue" evidence="1">
    <location>
        <position position="63"/>
    </location>
</feature>
<protein>
    <recommendedName>
        <fullName evidence="2">Type II secretion system protein GspE N-terminal domain-containing protein</fullName>
    </recommendedName>
</protein>
<accession>A0A381XZB9</accession>
<reference evidence="1" key="1">
    <citation type="submission" date="2018-05" db="EMBL/GenBank/DDBJ databases">
        <authorList>
            <person name="Lanie J.A."/>
            <person name="Ng W.-L."/>
            <person name="Kazmierczak K.M."/>
            <person name="Andrzejewski T.M."/>
            <person name="Davidsen T.M."/>
            <person name="Wayne K.J."/>
            <person name="Tettelin H."/>
            <person name="Glass J.I."/>
            <person name="Rusch D."/>
            <person name="Podicherti R."/>
            <person name="Tsui H.-C.T."/>
            <person name="Winkler M.E."/>
        </authorList>
    </citation>
    <scope>NUCLEOTIDE SEQUENCE</scope>
</reference>
<evidence type="ECO:0000313" key="1">
    <source>
        <dbReference type="EMBL" id="SVA69980.1"/>
    </source>
</evidence>
<evidence type="ECO:0008006" key="2">
    <source>
        <dbReference type="Google" id="ProtNLM"/>
    </source>
</evidence>
<dbReference type="SUPFAM" id="SSF160246">
    <property type="entry name" value="EspE N-terminal domain-like"/>
    <property type="match status" value="1"/>
</dbReference>
<name>A0A381XZB9_9ZZZZ</name>
<organism evidence="1">
    <name type="scientific">marine metagenome</name>
    <dbReference type="NCBI Taxonomy" id="408172"/>
    <lineage>
        <taxon>unclassified sequences</taxon>
        <taxon>metagenomes</taxon>
        <taxon>ecological metagenomes</taxon>
    </lineage>
</organism>
<dbReference type="InterPro" id="IPR037257">
    <property type="entry name" value="T2SS_E_N_sf"/>
</dbReference>
<dbReference type="AlphaFoldDB" id="A0A381XZB9"/>